<keyword evidence="1" id="KW-0489">Methyltransferase</keyword>
<keyword evidence="5" id="KW-1185">Reference proteome</keyword>
<dbReference type="Proteomes" id="UP000823561">
    <property type="component" value="Chromosome 23"/>
</dbReference>
<gene>
    <name evidence="4" type="ORF">AALO_G00285900</name>
</gene>
<dbReference type="PANTHER" id="PTHR14614">
    <property type="entry name" value="HEPATOCELLULAR CARCINOMA-ASSOCIATED ANTIGEN"/>
    <property type="match status" value="1"/>
</dbReference>
<evidence type="ECO:0000313" key="4">
    <source>
        <dbReference type="EMBL" id="KAG5261578.1"/>
    </source>
</evidence>
<evidence type="ECO:0000256" key="3">
    <source>
        <dbReference type="SAM" id="MobiDB-lite"/>
    </source>
</evidence>
<feature type="region of interest" description="Disordered" evidence="3">
    <location>
        <begin position="334"/>
        <end position="448"/>
    </location>
</feature>
<dbReference type="SUPFAM" id="SSF53335">
    <property type="entry name" value="S-adenosyl-L-methionine-dependent methyltransferases"/>
    <property type="match status" value="2"/>
</dbReference>
<keyword evidence="2" id="KW-0949">S-adenosyl-L-methionine</keyword>
<feature type="compositionally biased region" description="Basic and acidic residues" evidence="3">
    <location>
        <begin position="372"/>
        <end position="437"/>
    </location>
</feature>
<feature type="compositionally biased region" description="Basic and acidic residues" evidence="3">
    <location>
        <begin position="263"/>
        <end position="291"/>
    </location>
</feature>
<dbReference type="InterPro" id="IPR029063">
    <property type="entry name" value="SAM-dependent_MTases_sf"/>
</dbReference>
<comment type="caution">
    <text evidence="4">The sequence shown here is derived from an EMBL/GenBank/DDBJ whole genome shotgun (WGS) entry which is preliminary data.</text>
</comment>
<dbReference type="CDD" id="cd02440">
    <property type="entry name" value="AdoMet_MTases"/>
    <property type="match status" value="1"/>
</dbReference>
<accession>A0AAV6FFW9</accession>
<sequence>MTTLENPDTKAACKSTWSPSVFYRPEKEMFHFAGYEICIYESLDSYGSMIWPGAVALCTYLDTPAGRQQVNLLDKSAIEIGAGTGLLSIVATLLGAKVTATDLPEILGNLRCNLSRNTKRHCRHPAQVTTLSWGVDLENNFPRTTHQYDYVLAADVVYHHDYLNELLVTMRHFCKSGTTLIWSNKIRYQADLAFIERFKEAFHTTLLAEKDEIRIYMATARELQADSGQTMQAVEQEEDKDQTIKEKINRWPAEHVATHSEIEGFQEEKKQRCSDDEVEGRDQDRNTENKYVDTNLNENGEKRGNEKIKIDESDGHIGDVLGTEEYCAPEVSDEGDVLGTEEYGAPEVSDEGDVLGIEEYCAPEVSDEGDDDPKGDGCGDKDSDKGEERASGDEGEERASGDEGEERASGDEGEERASGDEGDHNSTAQKKEDKDIKGNISSGLREGEHNLEKDYEKYENKVDKLPISYCRTSEMNGLNLEAKSKHANDEELTLRSPVHLDSETEIHHFLGYEITLHRPLSWSGGKHGPATSVLCKFLETERQQVNLHGKSVLELGAGTGIVAIVASLLGAWVTATDLPEVLEILTENLSANTKGRSKYSPQVEVLQWGRNLARSFPLSIYHYDFVLAADVVHDHNCQKELLDTMCHFCHRGTTLLWAHEFRRKADLTFKAQLKRALHTKLLLEAGHVRVYMGWVPFYLQHPPPLTPPS</sequence>
<feature type="region of interest" description="Disordered" evidence="3">
    <location>
        <begin position="263"/>
        <end position="311"/>
    </location>
</feature>
<reference evidence="4" key="1">
    <citation type="submission" date="2020-10" db="EMBL/GenBank/DDBJ databases">
        <title>Chromosome-scale genome assembly of the Allis shad, Alosa alosa.</title>
        <authorList>
            <person name="Margot Z."/>
            <person name="Christophe K."/>
            <person name="Cabau C."/>
            <person name="Louis A."/>
            <person name="Berthelot C."/>
            <person name="Parey E."/>
            <person name="Roest Crollius H."/>
            <person name="Montfort J."/>
            <person name="Robinson-Rechavi M."/>
            <person name="Bucao C."/>
            <person name="Bouchez O."/>
            <person name="Gislard M."/>
            <person name="Lluch J."/>
            <person name="Milhes M."/>
            <person name="Lampietro C."/>
            <person name="Lopez Roques C."/>
            <person name="Donnadieu C."/>
            <person name="Braasch I."/>
            <person name="Desvignes T."/>
            <person name="Postlethwait J."/>
            <person name="Bobe J."/>
            <person name="Guiguen Y."/>
        </authorList>
    </citation>
    <scope>NUCLEOTIDE SEQUENCE</scope>
    <source>
        <strain evidence="4">M-15738</strain>
        <tissue evidence="4">Blood</tissue>
    </source>
</reference>
<name>A0AAV6FFW9_9TELE</name>
<evidence type="ECO:0000256" key="1">
    <source>
        <dbReference type="ARBA" id="ARBA00022603"/>
    </source>
</evidence>
<dbReference type="Gene3D" id="3.40.50.150">
    <property type="entry name" value="Vaccinia Virus protein VP39"/>
    <property type="match status" value="2"/>
</dbReference>
<proteinExistence type="predicted"/>
<evidence type="ECO:0000313" key="5">
    <source>
        <dbReference type="Proteomes" id="UP000823561"/>
    </source>
</evidence>
<protein>
    <submittedName>
        <fullName evidence="4">Uncharacterized protein</fullName>
    </submittedName>
</protein>
<dbReference type="PANTHER" id="PTHR14614:SF13">
    <property type="entry name" value="PROTEIN-LYSINE METHYLTRANSFERASE METTL21C"/>
    <property type="match status" value="1"/>
</dbReference>
<dbReference type="GO" id="GO:0008168">
    <property type="term" value="F:methyltransferase activity"/>
    <property type="evidence" value="ECO:0007669"/>
    <property type="project" value="UniProtKB-KW"/>
</dbReference>
<evidence type="ECO:0000256" key="2">
    <source>
        <dbReference type="ARBA" id="ARBA00022691"/>
    </source>
</evidence>
<feature type="compositionally biased region" description="Basic and acidic residues" evidence="3">
    <location>
        <begin position="299"/>
        <end position="311"/>
    </location>
</feature>
<organism evidence="4 5">
    <name type="scientific">Alosa alosa</name>
    <name type="common">allis shad</name>
    <dbReference type="NCBI Taxonomy" id="278164"/>
    <lineage>
        <taxon>Eukaryota</taxon>
        <taxon>Metazoa</taxon>
        <taxon>Chordata</taxon>
        <taxon>Craniata</taxon>
        <taxon>Vertebrata</taxon>
        <taxon>Euteleostomi</taxon>
        <taxon>Actinopterygii</taxon>
        <taxon>Neopterygii</taxon>
        <taxon>Teleostei</taxon>
        <taxon>Clupei</taxon>
        <taxon>Clupeiformes</taxon>
        <taxon>Clupeoidei</taxon>
        <taxon>Clupeidae</taxon>
        <taxon>Alosa</taxon>
    </lineage>
</organism>
<dbReference type="InterPro" id="IPR019410">
    <property type="entry name" value="Methyltransf_16"/>
</dbReference>
<keyword evidence="1" id="KW-0808">Transferase</keyword>
<dbReference type="GO" id="GO:0032259">
    <property type="term" value="P:methylation"/>
    <property type="evidence" value="ECO:0007669"/>
    <property type="project" value="UniProtKB-KW"/>
</dbReference>
<dbReference type="Pfam" id="PF10294">
    <property type="entry name" value="Methyltransf_16"/>
    <property type="match status" value="2"/>
</dbReference>
<dbReference type="AlphaFoldDB" id="A0AAV6FFW9"/>
<dbReference type="EMBL" id="JADWDJ010000023">
    <property type="protein sequence ID" value="KAG5261578.1"/>
    <property type="molecule type" value="Genomic_DNA"/>
</dbReference>